<dbReference type="EMBL" id="UINC01072758">
    <property type="protein sequence ID" value="SVC08631.1"/>
    <property type="molecule type" value="Genomic_DNA"/>
</dbReference>
<reference evidence="1" key="1">
    <citation type="submission" date="2018-05" db="EMBL/GenBank/DDBJ databases">
        <authorList>
            <person name="Lanie J.A."/>
            <person name="Ng W.-L."/>
            <person name="Kazmierczak K.M."/>
            <person name="Andrzejewski T.M."/>
            <person name="Davidsen T.M."/>
            <person name="Wayne K.J."/>
            <person name="Tettelin H."/>
            <person name="Glass J.I."/>
            <person name="Rusch D."/>
            <person name="Podicherti R."/>
            <person name="Tsui H.-C.T."/>
            <person name="Winkler M.E."/>
        </authorList>
    </citation>
    <scope>NUCLEOTIDE SEQUENCE</scope>
</reference>
<accession>A0A382JD18</accession>
<dbReference type="AlphaFoldDB" id="A0A382JD18"/>
<protein>
    <submittedName>
        <fullName evidence="1">Uncharacterized protein</fullName>
    </submittedName>
</protein>
<organism evidence="1">
    <name type="scientific">marine metagenome</name>
    <dbReference type="NCBI Taxonomy" id="408172"/>
    <lineage>
        <taxon>unclassified sequences</taxon>
        <taxon>metagenomes</taxon>
        <taxon>ecological metagenomes</taxon>
    </lineage>
</organism>
<gene>
    <name evidence="1" type="ORF">METZ01_LOCUS261485</name>
</gene>
<name>A0A382JD18_9ZZZZ</name>
<sequence>MSNATHIKYGKPLTEIVEVIERVSRAYGDRRKGDEIRHEVMYKGEWTTVFRLPESYGEFAGDCISPESLRLKENYLW</sequence>
<proteinExistence type="predicted"/>
<evidence type="ECO:0000313" key="1">
    <source>
        <dbReference type="EMBL" id="SVC08631.1"/>
    </source>
</evidence>